<dbReference type="PATRIC" id="fig|1122148.6.peg.1166"/>
<evidence type="ECO:0000313" key="2">
    <source>
        <dbReference type="EMBL" id="KRN78858.1"/>
    </source>
</evidence>
<dbReference type="RefSeq" id="WP_225355257.1">
    <property type="nucleotide sequence ID" value="NZ_FUXS01000002.1"/>
</dbReference>
<dbReference type="InterPro" id="IPR051397">
    <property type="entry name" value="Zn-ADH-like_protein"/>
</dbReference>
<proteinExistence type="predicted"/>
<dbReference type="PANTHER" id="PTHR43677">
    <property type="entry name" value="SHORT-CHAIN DEHYDROGENASE/REDUCTASE"/>
    <property type="match status" value="1"/>
</dbReference>
<dbReference type="AlphaFoldDB" id="A0A0R2JW18"/>
<comment type="caution">
    <text evidence="2">The sequence shown here is derived from an EMBL/GenBank/DDBJ whole genome shotgun (WGS) entry which is preliminary data.</text>
</comment>
<organism evidence="2 3">
    <name type="scientific">Fructilactobacillus lindneri DSM 20690 = JCM 11027</name>
    <dbReference type="NCBI Taxonomy" id="1122148"/>
    <lineage>
        <taxon>Bacteria</taxon>
        <taxon>Bacillati</taxon>
        <taxon>Bacillota</taxon>
        <taxon>Bacilli</taxon>
        <taxon>Lactobacillales</taxon>
        <taxon>Lactobacillaceae</taxon>
        <taxon>Fructilactobacillus</taxon>
    </lineage>
</organism>
<evidence type="ECO:0000259" key="1">
    <source>
        <dbReference type="Pfam" id="PF00107"/>
    </source>
</evidence>
<dbReference type="InterPro" id="IPR036291">
    <property type="entry name" value="NAD(P)-bd_dom_sf"/>
</dbReference>
<keyword evidence="3" id="KW-1185">Reference proteome</keyword>
<accession>A0A0R2JW18</accession>
<sequence>MTEIKAAVVTDFNHYPKLTNFTAPTPAANEKLINVEATAVYNLVRGRANGSHYSSTTKFPFIPGVDGVGRLTDGNPVYFFNFDGKHGSIAEQTAAPTNQIVALPSNITHQQMVKVAAGMNPAMSSWMALVLRVGDLTGKDVLIMGVTGEAGKMAVQIAKHLGSKQIIGVGRNREKLADVKKLGATKVISLLDDPEILKPALLKTANVDVVLDYLWGDVTQNYLQNILPARFDHSKELTWIEIGNMAGRSLDLPGAVLRSINLLLVGSGLGSFSNTAYATQFKKLAELIAHGELTIKPKEVPLSELNEKNWLDNSQRTVYTMKK</sequence>
<evidence type="ECO:0000313" key="3">
    <source>
        <dbReference type="Proteomes" id="UP000051565"/>
    </source>
</evidence>
<dbReference type="GO" id="GO:0016491">
    <property type="term" value="F:oxidoreductase activity"/>
    <property type="evidence" value="ECO:0007669"/>
    <property type="project" value="TreeGrafter"/>
</dbReference>
<feature type="domain" description="Alcohol dehydrogenase-like C-terminal" evidence="1">
    <location>
        <begin position="151"/>
        <end position="224"/>
    </location>
</feature>
<gene>
    <name evidence="2" type="ORF">IV52_GL001139</name>
</gene>
<protein>
    <submittedName>
        <fullName evidence="2">Alcohol dehydrogenase zinc-binding domain-containing protein</fullName>
    </submittedName>
</protein>
<reference evidence="2 3" key="1">
    <citation type="journal article" date="2015" name="Genome Announc.">
        <title>Expanding the biotechnology potential of lactobacilli through comparative genomics of 213 strains and associated genera.</title>
        <authorList>
            <person name="Sun Z."/>
            <person name="Harris H.M."/>
            <person name="McCann A."/>
            <person name="Guo C."/>
            <person name="Argimon S."/>
            <person name="Zhang W."/>
            <person name="Yang X."/>
            <person name="Jeffery I.B."/>
            <person name="Cooney J.C."/>
            <person name="Kagawa T.F."/>
            <person name="Liu W."/>
            <person name="Song Y."/>
            <person name="Salvetti E."/>
            <person name="Wrobel A."/>
            <person name="Rasinkangas P."/>
            <person name="Parkhill J."/>
            <person name="Rea M.C."/>
            <person name="O'Sullivan O."/>
            <person name="Ritari J."/>
            <person name="Douillard F.P."/>
            <person name="Paul Ross R."/>
            <person name="Yang R."/>
            <person name="Briner A.E."/>
            <person name="Felis G.E."/>
            <person name="de Vos W.M."/>
            <person name="Barrangou R."/>
            <person name="Klaenhammer T.R."/>
            <person name="Caufield P.W."/>
            <person name="Cui Y."/>
            <person name="Zhang H."/>
            <person name="O'Toole P.W."/>
        </authorList>
    </citation>
    <scope>NUCLEOTIDE SEQUENCE [LARGE SCALE GENOMIC DNA]</scope>
    <source>
        <strain evidence="2 3">DSM 20690</strain>
    </source>
</reference>
<dbReference type="Gene3D" id="3.90.180.10">
    <property type="entry name" value="Medium-chain alcohol dehydrogenases, catalytic domain"/>
    <property type="match status" value="1"/>
</dbReference>
<dbReference type="SUPFAM" id="SSF51735">
    <property type="entry name" value="NAD(P)-binding Rossmann-fold domains"/>
    <property type="match status" value="1"/>
</dbReference>
<dbReference type="InterPro" id="IPR013149">
    <property type="entry name" value="ADH-like_C"/>
</dbReference>
<dbReference type="Proteomes" id="UP000051565">
    <property type="component" value="Unassembled WGS sequence"/>
</dbReference>
<name>A0A0R2JW18_9LACO</name>
<dbReference type="Pfam" id="PF00107">
    <property type="entry name" value="ADH_zinc_N"/>
    <property type="match status" value="1"/>
</dbReference>
<dbReference type="STRING" id="53444.AYR59_02475"/>
<dbReference type="EMBL" id="JQBT01000033">
    <property type="protein sequence ID" value="KRN78858.1"/>
    <property type="molecule type" value="Genomic_DNA"/>
</dbReference>
<dbReference type="InterPro" id="IPR011032">
    <property type="entry name" value="GroES-like_sf"/>
</dbReference>
<dbReference type="Gene3D" id="3.40.50.720">
    <property type="entry name" value="NAD(P)-binding Rossmann-like Domain"/>
    <property type="match status" value="1"/>
</dbReference>
<dbReference type="PANTHER" id="PTHR43677:SF11">
    <property type="entry name" value="ZINC-CONTAINING ALCOHOL DEHYDROGENASE"/>
    <property type="match status" value="1"/>
</dbReference>
<dbReference type="SUPFAM" id="SSF50129">
    <property type="entry name" value="GroES-like"/>
    <property type="match status" value="1"/>
</dbReference>